<comment type="caution">
    <text evidence="14">The sequence shown here is derived from an EMBL/GenBank/DDBJ whole genome shotgun (WGS) entry which is preliminary data.</text>
</comment>
<keyword evidence="5 10" id="KW-0819">tRNA processing</keyword>
<dbReference type="Gene3D" id="3.40.50.300">
    <property type="entry name" value="P-loop containing nucleotide triphosphate hydrolases"/>
    <property type="match status" value="1"/>
</dbReference>
<keyword evidence="7 10" id="KW-0067">ATP-binding</keyword>
<keyword evidence="6 10" id="KW-0547">Nucleotide-binding</keyword>
<gene>
    <name evidence="10" type="primary">miaA</name>
    <name evidence="14" type="ORF">CYJ25_00740</name>
</gene>
<evidence type="ECO:0000256" key="6">
    <source>
        <dbReference type="ARBA" id="ARBA00022741"/>
    </source>
</evidence>
<evidence type="ECO:0000256" key="3">
    <source>
        <dbReference type="ARBA" id="ARBA00005842"/>
    </source>
</evidence>
<dbReference type="InterPro" id="IPR018022">
    <property type="entry name" value="IPT"/>
</dbReference>
<evidence type="ECO:0000256" key="12">
    <source>
        <dbReference type="RuleBase" id="RU003784"/>
    </source>
</evidence>
<dbReference type="GO" id="GO:0006400">
    <property type="term" value="P:tRNA modification"/>
    <property type="evidence" value="ECO:0007669"/>
    <property type="project" value="TreeGrafter"/>
</dbReference>
<evidence type="ECO:0000256" key="13">
    <source>
        <dbReference type="RuleBase" id="RU003785"/>
    </source>
</evidence>
<keyword evidence="4 10" id="KW-0808">Transferase</keyword>
<evidence type="ECO:0000256" key="10">
    <source>
        <dbReference type="HAMAP-Rule" id="MF_00185"/>
    </source>
</evidence>
<evidence type="ECO:0000256" key="2">
    <source>
        <dbReference type="ARBA" id="ARBA00003213"/>
    </source>
</evidence>
<accession>A0A2I1I6P1</accession>
<dbReference type="InterPro" id="IPR027417">
    <property type="entry name" value="P-loop_NTPase"/>
</dbReference>
<evidence type="ECO:0000256" key="11">
    <source>
        <dbReference type="RuleBase" id="RU003783"/>
    </source>
</evidence>
<dbReference type="EC" id="2.5.1.75" evidence="10"/>
<dbReference type="Gene3D" id="1.10.20.140">
    <property type="match status" value="1"/>
</dbReference>
<dbReference type="AlphaFoldDB" id="A0A2I1I6P1"/>
<evidence type="ECO:0000256" key="5">
    <source>
        <dbReference type="ARBA" id="ARBA00022694"/>
    </source>
</evidence>
<feature type="binding site" evidence="10">
    <location>
        <begin position="46"/>
        <end position="51"/>
    </location>
    <ligand>
        <name>substrate</name>
    </ligand>
</feature>
<feature type="binding site" evidence="10">
    <location>
        <begin position="44"/>
        <end position="51"/>
    </location>
    <ligand>
        <name>ATP</name>
        <dbReference type="ChEBI" id="CHEBI:30616"/>
    </ligand>
</feature>
<evidence type="ECO:0000256" key="8">
    <source>
        <dbReference type="ARBA" id="ARBA00022842"/>
    </source>
</evidence>
<feature type="site" description="Interaction with substrate tRNA" evidence="10">
    <location>
        <position position="163"/>
    </location>
</feature>
<comment type="similarity">
    <text evidence="3 10 13">Belongs to the IPP transferase family.</text>
</comment>
<evidence type="ECO:0000256" key="7">
    <source>
        <dbReference type="ARBA" id="ARBA00022840"/>
    </source>
</evidence>
<evidence type="ECO:0000256" key="1">
    <source>
        <dbReference type="ARBA" id="ARBA00001946"/>
    </source>
</evidence>
<dbReference type="Pfam" id="PF01715">
    <property type="entry name" value="IPPT"/>
    <property type="match status" value="1"/>
</dbReference>
<dbReference type="Proteomes" id="UP000234545">
    <property type="component" value="Unassembled WGS sequence"/>
</dbReference>
<protein>
    <recommendedName>
        <fullName evidence="10">tRNA dimethylallyltransferase</fullName>
        <ecNumber evidence="10">2.5.1.75</ecNumber>
    </recommendedName>
    <alternativeName>
        <fullName evidence="10">Dimethylallyl diphosphate:tRNA dimethylallyltransferase</fullName>
        <shortName evidence="10">DMAPP:tRNA dimethylallyltransferase</shortName>
        <shortName evidence="10">DMATase</shortName>
    </alternativeName>
    <alternativeName>
        <fullName evidence="10">Isopentenyl-diphosphate:tRNA isopentenyltransferase</fullName>
        <shortName evidence="10">IPP transferase</shortName>
        <shortName evidence="10">IPPT</shortName>
        <shortName evidence="10">IPTase</shortName>
    </alternativeName>
</protein>
<dbReference type="PANTHER" id="PTHR11088">
    <property type="entry name" value="TRNA DIMETHYLALLYLTRANSFERASE"/>
    <property type="match status" value="1"/>
</dbReference>
<evidence type="ECO:0000313" key="15">
    <source>
        <dbReference type="Proteomes" id="UP000234545"/>
    </source>
</evidence>
<dbReference type="GO" id="GO:0052381">
    <property type="term" value="F:tRNA dimethylallyltransferase activity"/>
    <property type="evidence" value="ECO:0007669"/>
    <property type="project" value="UniProtKB-UniRule"/>
</dbReference>
<evidence type="ECO:0000256" key="9">
    <source>
        <dbReference type="ARBA" id="ARBA00049563"/>
    </source>
</evidence>
<dbReference type="FunFam" id="1.10.20.140:FF:000001">
    <property type="entry name" value="tRNA dimethylallyltransferase"/>
    <property type="match status" value="1"/>
</dbReference>
<comment type="subunit">
    <text evidence="10">Monomer.</text>
</comment>
<comment type="cofactor">
    <cofactor evidence="1 10">
        <name>Mg(2+)</name>
        <dbReference type="ChEBI" id="CHEBI:18420"/>
    </cofactor>
</comment>
<sequence>MVDIHSSIPSADARYTVSDAQVGDCESQAMSLANPSQLIVAVVGPTASGKSDLALDLAEELGRRWEANGGQIVSADALQLYRGMDVGTAKTPMEERRGIPHYQLDVLDISQEASVAHYQMHARADLETIHGEGSVAVVAGGSGLYQRALLDHIEFPGTDPKVRSALEEEAEGPLGSRGLHGKLEALDPVSASRIDPHNVRRIIRALEVIELTGKPYSSHMPVKEFVKPSVMIAIRRDLDELDRRIVLRTQMMFDDGLIEETRALIDQGLRDAKTASKATGYAQAIAVIDGQMTIDEAKESIAIATRQLARRQIKWLRPDHRVIWIDAEEGTSKNDLLDRALEIVQKTADYYAGAQTH</sequence>
<name>A0A2I1I6P1_9ACTO</name>
<proteinExistence type="inferred from homology"/>
<keyword evidence="8 10" id="KW-0460">Magnesium</keyword>
<dbReference type="EMBL" id="PKKJ01000001">
    <property type="protein sequence ID" value="PKY66807.1"/>
    <property type="molecule type" value="Genomic_DNA"/>
</dbReference>
<comment type="function">
    <text evidence="2 10 12">Catalyzes the transfer of a dimethylallyl group onto the adenine at position 37 in tRNAs that read codons beginning with uridine, leading to the formation of N6-(dimethylallyl)adenosine (i(6)A).</text>
</comment>
<dbReference type="InterPro" id="IPR039657">
    <property type="entry name" value="Dimethylallyltransferase"/>
</dbReference>
<dbReference type="NCBIfam" id="TIGR00174">
    <property type="entry name" value="miaA"/>
    <property type="match status" value="1"/>
</dbReference>
<evidence type="ECO:0000256" key="4">
    <source>
        <dbReference type="ARBA" id="ARBA00022679"/>
    </source>
</evidence>
<comment type="caution">
    <text evidence="10">Lacks conserved residue(s) required for the propagation of feature annotation.</text>
</comment>
<dbReference type="OrthoDB" id="9776390at2"/>
<dbReference type="SUPFAM" id="SSF52540">
    <property type="entry name" value="P-loop containing nucleoside triphosphate hydrolases"/>
    <property type="match status" value="2"/>
</dbReference>
<reference evidence="14 15" key="1">
    <citation type="submission" date="2017-12" db="EMBL/GenBank/DDBJ databases">
        <title>Phylogenetic diversity of female urinary microbiome.</title>
        <authorList>
            <person name="Thomas-White K."/>
            <person name="Wolfe A.J."/>
        </authorList>
    </citation>
    <scope>NUCLEOTIDE SEQUENCE [LARGE SCALE GENOMIC DNA]</scope>
    <source>
        <strain evidence="14 15">UMB0250</strain>
    </source>
</reference>
<dbReference type="HAMAP" id="MF_00185">
    <property type="entry name" value="IPP_trans"/>
    <property type="match status" value="1"/>
</dbReference>
<comment type="catalytic activity">
    <reaction evidence="9 10 11">
        <text>adenosine(37) in tRNA + dimethylallyl diphosphate = N(6)-dimethylallyladenosine(37) in tRNA + diphosphate</text>
        <dbReference type="Rhea" id="RHEA:26482"/>
        <dbReference type="Rhea" id="RHEA-COMP:10162"/>
        <dbReference type="Rhea" id="RHEA-COMP:10375"/>
        <dbReference type="ChEBI" id="CHEBI:33019"/>
        <dbReference type="ChEBI" id="CHEBI:57623"/>
        <dbReference type="ChEBI" id="CHEBI:74411"/>
        <dbReference type="ChEBI" id="CHEBI:74415"/>
        <dbReference type="EC" id="2.5.1.75"/>
    </reaction>
</comment>
<feature type="site" description="Interaction with substrate tRNA" evidence="10">
    <location>
        <position position="142"/>
    </location>
</feature>
<evidence type="ECO:0000313" key="14">
    <source>
        <dbReference type="EMBL" id="PKY66807.1"/>
    </source>
</evidence>
<dbReference type="PANTHER" id="PTHR11088:SF60">
    <property type="entry name" value="TRNA DIMETHYLALLYLTRANSFERASE"/>
    <property type="match status" value="1"/>
</dbReference>
<dbReference type="GO" id="GO:0005524">
    <property type="term" value="F:ATP binding"/>
    <property type="evidence" value="ECO:0007669"/>
    <property type="project" value="UniProtKB-UniRule"/>
</dbReference>
<organism evidence="14 15">
    <name type="scientific">Schaalia turicensis</name>
    <dbReference type="NCBI Taxonomy" id="131111"/>
    <lineage>
        <taxon>Bacteria</taxon>
        <taxon>Bacillati</taxon>
        <taxon>Actinomycetota</taxon>
        <taxon>Actinomycetes</taxon>
        <taxon>Actinomycetales</taxon>
        <taxon>Actinomycetaceae</taxon>
        <taxon>Schaalia</taxon>
    </lineage>
</organism>